<feature type="compositionally biased region" description="Low complexity" evidence="1">
    <location>
        <begin position="207"/>
        <end position="216"/>
    </location>
</feature>
<feature type="compositionally biased region" description="Pro residues" evidence="1">
    <location>
        <begin position="217"/>
        <end position="246"/>
    </location>
</feature>
<name>A0A7J6A0M3_AMEME</name>
<organism evidence="2 3">
    <name type="scientific">Ameiurus melas</name>
    <name type="common">Black bullhead</name>
    <name type="synonym">Silurus melas</name>
    <dbReference type="NCBI Taxonomy" id="219545"/>
    <lineage>
        <taxon>Eukaryota</taxon>
        <taxon>Metazoa</taxon>
        <taxon>Chordata</taxon>
        <taxon>Craniata</taxon>
        <taxon>Vertebrata</taxon>
        <taxon>Euteleostomi</taxon>
        <taxon>Actinopterygii</taxon>
        <taxon>Neopterygii</taxon>
        <taxon>Teleostei</taxon>
        <taxon>Ostariophysi</taxon>
        <taxon>Siluriformes</taxon>
        <taxon>Ictaluridae</taxon>
        <taxon>Ameiurus</taxon>
    </lineage>
</organism>
<reference evidence="2 3" key="1">
    <citation type="submission" date="2020-02" db="EMBL/GenBank/DDBJ databases">
        <title>A chromosome-scale genome assembly of the black bullhead catfish (Ameiurus melas).</title>
        <authorList>
            <person name="Wen M."/>
            <person name="Zham M."/>
            <person name="Cabau C."/>
            <person name="Klopp C."/>
            <person name="Donnadieu C."/>
            <person name="Roques C."/>
            <person name="Bouchez O."/>
            <person name="Lampietro C."/>
            <person name="Jouanno E."/>
            <person name="Herpin A."/>
            <person name="Louis A."/>
            <person name="Berthelot C."/>
            <person name="Parey E."/>
            <person name="Roest-Crollius H."/>
            <person name="Braasch I."/>
            <person name="Postlethwait J."/>
            <person name="Robinson-Rechavi M."/>
            <person name="Echchiki A."/>
            <person name="Begum T."/>
            <person name="Montfort J."/>
            <person name="Schartl M."/>
            <person name="Bobe J."/>
            <person name="Guiguen Y."/>
        </authorList>
    </citation>
    <scope>NUCLEOTIDE SEQUENCE [LARGE SCALE GENOMIC DNA]</scope>
    <source>
        <strain evidence="2">M_S1</strain>
        <tissue evidence="2">Blood</tissue>
    </source>
</reference>
<comment type="caution">
    <text evidence="2">The sequence shown here is derived from an EMBL/GenBank/DDBJ whole genome shotgun (WGS) entry which is preliminary data.</text>
</comment>
<dbReference type="EMBL" id="JAAGNN010000020">
    <property type="protein sequence ID" value="KAF4075751.1"/>
    <property type="molecule type" value="Genomic_DNA"/>
</dbReference>
<evidence type="ECO:0000313" key="2">
    <source>
        <dbReference type="EMBL" id="KAF4075751.1"/>
    </source>
</evidence>
<proteinExistence type="predicted"/>
<gene>
    <name evidence="2" type="ORF">AMELA_G00222400</name>
</gene>
<dbReference type="AlphaFoldDB" id="A0A7J6A0M3"/>
<keyword evidence="3" id="KW-1185">Reference proteome</keyword>
<feature type="compositionally biased region" description="Basic residues" evidence="1">
    <location>
        <begin position="286"/>
        <end position="303"/>
    </location>
</feature>
<feature type="region of interest" description="Disordered" evidence="1">
    <location>
        <begin position="61"/>
        <end position="91"/>
    </location>
</feature>
<feature type="compositionally biased region" description="Low complexity" evidence="1">
    <location>
        <begin position="266"/>
        <end position="279"/>
    </location>
</feature>
<sequence length="303" mass="32407">MKRHLLASQICEFKLCAFLHLLQEQKRCVDGTLQREVKKVRKARNRRQEWNMMAFDKELRPDLRHGHTVHRGGSSEGSMSPENRSHGQDHLDHGYLTMSNHAGHAHTYSGPTPSMAALSAHAHRTGSMAYRSGTLGRPHQAPPPPPPTECMNGSMPLPLMDYSMDYMNSVSPPPPPAPLIPSSQTAFAMPSMGPPLGPPTVGGGYILPASPASGPLAAPPPPGPPPPPPNTTQPITPKRPPVPTEAPPMNRCPQRPSSSHTHGYPAKEGAGAAGAAGKARAGGERRGHHSIPPHSRGVQRLRG</sequence>
<evidence type="ECO:0000313" key="3">
    <source>
        <dbReference type="Proteomes" id="UP000593565"/>
    </source>
</evidence>
<evidence type="ECO:0000256" key="1">
    <source>
        <dbReference type="SAM" id="MobiDB-lite"/>
    </source>
</evidence>
<protein>
    <submittedName>
        <fullName evidence="2">Uncharacterized protein</fullName>
    </submittedName>
</protein>
<feature type="region of interest" description="Disordered" evidence="1">
    <location>
        <begin position="173"/>
        <end position="303"/>
    </location>
</feature>
<dbReference type="Proteomes" id="UP000593565">
    <property type="component" value="Unassembled WGS sequence"/>
</dbReference>
<accession>A0A7J6A0M3</accession>